<dbReference type="Proteomes" id="UP000587477">
    <property type="component" value="Chromosome"/>
</dbReference>
<reference evidence="6" key="1">
    <citation type="submission" date="2020-10" db="EMBL/GenBank/DDBJ databases">
        <title>Complete genome sequence of Bacillus velezensis NST6.</title>
        <authorList>
            <person name="Choi J."/>
        </authorList>
    </citation>
    <scope>NUCLEOTIDE SEQUENCE [LARGE SCALE GENOMIC DNA]</scope>
    <source>
        <strain evidence="6">NST6</strain>
    </source>
</reference>
<dbReference type="EMBL" id="CP063687">
    <property type="protein sequence ID" value="QOY28421.1"/>
    <property type="molecule type" value="Genomic_DNA"/>
</dbReference>
<dbReference type="InterPro" id="IPR050950">
    <property type="entry name" value="HTH-type_LysR_regulators"/>
</dbReference>
<dbReference type="Gene3D" id="1.10.10.10">
    <property type="entry name" value="Winged helix-like DNA-binding domain superfamily/Winged helix DNA-binding domain"/>
    <property type="match status" value="1"/>
</dbReference>
<dbReference type="InterPro" id="IPR036390">
    <property type="entry name" value="WH_DNA-bd_sf"/>
</dbReference>
<evidence type="ECO:0000256" key="4">
    <source>
        <dbReference type="ARBA" id="ARBA00023163"/>
    </source>
</evidence>
<protein>
    <submittedName>
        <fullName evidence="5">HTH-type transcriptional activator CmpR</fullName>
    </submittedName>
</protein>
<keyword evidence="4" id="KW-0804">Transcription</keyword>
<dbReference type="InterPro" id="IPR000847">
    <property type="entry name" value="LysR_HTH_N"/>
</dbReference>
<dbReference type="PANTHER" id="PTHR30419:SF28">
    <property type="entry name" value="HTH-TYPE TRANSCRIPTIONAL REGULATOR BSDA"/>
    <property type="match status" value="1"/>
</dbReference>
<dbReference type="PROSITE" id="PS50931">
    <property type="entry name" value="HTH_LYSR"/>
    <property type="match status" value="1"/>
</dbReference>
<dbReference type="Pfam" id="PF03466">
    <property type="entry name" value="LysR_substrate"/>
    <property type="match status" value="1"/>
</dbReference>
<dbReference type="InterPro" id="IPR036388">
    <property type="entry name" value="WH-like_DNA-bd_sf"/>
</dbReference>
<proteinExistence type="inferred from homology"/>
<sequence>MDLKKHLAFIKTVESGSLTQAAAILNYTQPNISQMISKLEEEYGFPLLIRQRHGVRPTANGLKVLHIMKEIQKNYEKLSETVDNINGLERGEVRLGTVTSVAVKWLPKILREFNELYPSIKVHLFEGNSTELEEWLKDDRIDAAIGTSHSEKWYFYPLAEDPIVAVMSPQHELAQCETVPLHVMESVKCIVPYPETHFDVLKVLKEEKITPRVAYQIRGDEAIIAMVRNNLGISILPQLLVNDCDVLIKRFDRYVSRQLGILTAHAKETQTPSVQKLIQCIQEWVAVHQASV</sequence>
<dbReference type="Pfam" id="PF00126">
    <property type="entry name" value="HTH_1"/>
    <property type="match status" value="1"/>
</dbReference>
<dbReference type="PRINTS" id="PR00039">
    <property type="entry name" value="HTHLYSR"/>
</dbReference>
<evidence type="ECO:0000256" key="2">
    <source>
        <dbReference type="ARBA" id="ARBA00023015"/>
    </source>
</evidence>
<evidence type="ECO:0000256" key="1">
    <source>
        <dbReference type="ARBA" id="ARBA00009437"/>
    </source>
</evidence>
<dbReference type="STRING" id="1155777.BANAU_2363"/>
<dbReference type="KEGG" id="bmp:NG74_02315"/>
<keyword evidence="2" id="KW-0805">Transcription regulation</keyword>
<dbReference type="PANTHER" id="PTHR30419">
    <property type="entry name" value="HTH-TYPE TRANSCRIPTIONAL REGULATOR YBHD"/>
    <property type="match status" value="1"/>
</dbReference>
<dbReference type="RefSeq" id="WP_022552993.1">
    <property type="nucleotide sequence ID" value="NZ_AP024501.1"/>
</dbReference>
<gene>
    <name evidence="5" type="primary">cmpR_2</name>
    <name evidence="5" type="ORF">BACVE_003462</name>
</gene>
<evidence type="ECO:0000256" key="3">
    <source>
        <dbReference type="ARBA" id="ARBA00023125"/>
    </source>
</evidence>
<dbReference type="GO" id="GO:0003677">
    <property type="term" value="F:DNA binding"/>
    <property type="evidence" value="ECO:0007669"/>
    <property type="project" value="UniProtKB-KW"/>
</dbReference>
<dbReference type="SUPFAM" id="SSF53850">
    <property type="entry name" value="Periplasmic binding protein-like II"/>
    <property type="match status" value="1"/>
</dbReference>
<keyword evidence="3" id="KW-0238">DNA-binding</keyword>
<comment type="similarity">
    <text evidence="1">Belongs to the LysR transcriptional regulatory family.</text>
</comment>
<evidence type="ECO:0000313" key="5">
    <source>
        <dbReference type="EMBL" id="QOY28421.1"/>
    </source>
</evidence>
<dbReference type="GO" id="GO:0003700">
    <property type="term" value="F:DNA-binding transcription factor activity"/>
    <property type="evidence" value="ECO:0007669"/>
    <property type="project" value="InterPro"/>
</dbReference>
<dbReference type="SUPFAM" id="SSF46785">
    <property type="entry name" value="Winged helix' DNA-binding domain"/>
    <property type="match status" value="1"/>
</dbReference>
<dbReference type="Gene3D" id="3.40.190.10">
    <property type="entry name" value="Periplasmic binding protein-like II"/>
    <property type="match status" value="2"/>
</dbReference>
<organism evidence="5 6">
    <name type="scientific">Bacillus velezensis</name>
    <dbReference type="NCBI Taxonomy" id="492670"/>
    <lineage>
        <taxon>Bacteria</taxon>
        <taxon>Bacillati</taxon>
        <taxon>Bacillota</taxon>
        <taxon>Bacilli</taxon>
        <taxon>Bacillales</taxon>
        <taxon>Bacillaceae</taxon>
        <taxon>Bacillus</taxon>
        <taxon>Bacillus amyloliquefaciens group</taxon>
    </lineage>
</organism>
<accession>A0A2D3DQ92</accession>
<name>A0A2I7TBN4_BACVE</name>
<accession>A0A2I7TBN4</accession>
<dbReference type="AlphaFoldDB" id="A0A2I7TBN4"/>
<dbReference type="InterPro" id="IPR005119">
    <property type="entry name" value="LysR_subst-bd"/>
</dbReference>
<dbReference type="CDD" id="cd05466">
    <property type="entry name" value="PBP2_LTTR_substrate"/>
    <property type="match status" value="1"/>
</dbReference>
<dbReference type="GO" id="GO:0005829">
    <property type="term" value="C:cytosol"/>
    <property type="evidence" value="ECO:0007669"/>
    <property type="project" value="TreeGrafter"/>
</dbReference>
<evidence type="ECO:0000313" key="6">
    <source>
        <dbReference type="Proteomes" id="UP000587477"/>
    </source>
</evidence>